<gene>
    <name evidence="2" type="ORF">CB5_LOCUS17941</name>
</gene>
<evidence type="ECO:0000256" key="1">
    <source>
        <dbReference type="SAM" id="Phobius"/>
    </source>
</evidence>
<dbReference type="PANTHER" id="PTHR31170:SF18">
    <property type="entry name" value="(WILD MALAYSIAN BANANA) HYPOTHETICAL PROTEIN"/>
    <property type="match status" value="1"/>
</dbReference>
<dbReference type="AlphaFoldDB" id="A0A6V7PV52"/>
<dbReference type="EMBL" id="LR862152">
    <property type="protein sequence ID" value="CAD1834730.1"/>
    <property type="molecule type" value="Genomic_DNA"/>
</dbReference>
<sequence>MVVSFSVVEINRSEPLLPLPVFNGFHILCHTKGESSRANEKKIDELVYCMSRELNYQWSLSDTIGSQAYVIYKVPQIIRELDRNAYAPIILSIGPYHHGTPDLLAMEKEKWYCLHYILNLNPEKNLQDYVNVIVGLVNQARSYYAEEVKMEDDKFVQMLLVDGSFILVSLYGMDGIGLPLSEEYGGNANSQEIVEEDRKGQIQNKTYESLSIEKRTTEGAQAMKGGQANKDTSLLEVELTPCEASQRNNENDKTEEKVHKQCQDNSDQVGPWYTYFVAHDLLLLENQLPFFIIKKIYELVASKDGTTPSVADKIAKHVEIMLRHYPKAIQESDRPKEFHHLLHLCHMYFRPSQKVDKENQHKSKPQFLCRFLHLSLRYFKLSNWLKEDYRNLLRNQQSDSPQSGQKRWRRAVHYYEAGIEFERREFDKQNPHSLLDIKFGLKFGHGVMEIPRLSIDANTVSLFRNFIAFEQTCPQVGNEITTYVVFMSQLLSMPDDVTLLAQRGIILHQLRSDKDVSTLFTKLSKDVVFDFNANYYLKSLSQMMEAHYQSRLNRWIAWLRHNHFSNPWLALGALAAAIMLFCTVIQTLIAVFSYTNPPVDDS</sequence>
<name>A0A6V7PV52_ANACO</name>
<accession>A0A6V7PV52</accession>
<dbReference type="Pfam" id="PF03140">
    <property type="entry name" value="DUF247"/>
    <property type="match status" value="1"/>
</dbReference>
<protein>
    <submittedName>
        <fullName evidence="2">Uncharacterized protein</fullName>
    </submittedName>
</protein>
<reference evidence="2" key="1">
    <citation type="submission" date="2020-07" db="EMBL/GenBank/DDBJ databases">
        <authorList>
            <person name="Lin J."/>
        </authorList>
    </citation>
    <scope>NUCLEOTIDE SEQUENCE</scope>
</reference>
<evidence type="ECO:0000313" key="2">
    <source>
        <dbReference type="EMBL" id="CAD1834730.1"/>
    </source>
</evidence>
<dbReference type="PANTHER" id="PTHR31170">
    <property type="entry name" value="BNAC04G53230D PROTEIN"/>
    <property type="match status" value="1"/>
</dbReference>
<proteinExistence type="predicted"/>
<dbReference type="InterPro" id="IPR004158">
    <property type="entry name" value="DUF247_pln"/>
</dbReference>
<keyword evidence="1" id="KW-1133">Transmembrane helix</keyword>
<keyword evidence="1" id="KW-0812">Transmembrane</keyword>
<feature type="transmembrane region" description="Helical" evidence="1">
    <location>
        <begin position="568"/>
        <end position="594"/>
    </location>
</feature>
<organism evidence="2">
    <name type="scientific">Ananas comosus var. bracteatus</name>
    <name type="common">red pineapple</name>
    <dbReference type="NCBI Taxonomy" id="296719"/>
    <lineage>
        <taxon>Eukaryota</taxon>
        <taxon>Viridiplantae</taxon>
        <taxon>Streptophyta</taxon>
        <taxon>Embryophyta</taxon>
        <taxon>Tracheophyta</taxon>
        <taxon>Spermatophyta</taxon>
        <taxon>Magnoliopsida</taxon>
        <taxon>Liliopsida</taxon>
        <taxon>Poales</taxon>
        <taxon>Bromeliaceae</taxon>
        <taxon>Bromelioideae</taxon>
        <taxon>Ananas</taxon>
    </lineage>
</organism>
<keyword evidence="1" id="KW-0472">Membrane</keyword>